<sequence length="205" mass="22598">MENSDKEGIAKRCVHLRPDALADPALVSLHLLPCGVWVTTPPPPPTPAPWGASSAQPSIRQGLDALEVPFRGRSLRAEEVVVLPGFVGYAMTEEKAEVLGRQDDHSERSRNWWKPGATACKIRIYIAASTCALMPWPTPPSSHCTFCPAGSGLPPHPHPPPPLRGALLRPSHPSARVLMHWKCRFGAVVYVPRRWWCCPASWDMR</sequence>
<evidence type="ECO:0000313" key="2">
    <source>
        <dbReference type="Proteomes" id="UP000694520"/>
    </source>
</evidence>
<accession>A0A8B9XVR8</accession>
<protein>
    <submittedName>
        <fullName evidence="1">Uncharacterized protein</fullName>
    </submittedName>
</protein>
<dbReference type="Pfam" id="PF08615">
    <property type="entry name" value="RNase_H2_suC"/>
    <property type="match status" value="1"/>
</dbReference>
<reference evidence="1" key="3">
    <citation type="submission" date="2025-09" db="UniProtKB">
        <authorList>
            <consortium name="Ensembl"/>
        </authorList>
    </citation>
    <scope>IDENTIFICATION</scope>
</reference>
<evidence type="ECO:0000313" key="1">
    <source>
        <dbReference type="Ensembl" id="ENSBGRP00000025296.1"/>
    </source>
</evidence>
<dbReference type="PANTHER" id="PTHR47063">
    <property type="entry name" value="RIBONUCLEASE H2 SUBUNIT C"/>
    <property type="match status" value="1"/>
</dbReference>
<name>A0A8B9XVR8_BOSMU</name>
<keyword evidence="2" id="KW-1185">Reference proteome</keyword>
<dbReference type="PANTHER" id="PTHR47063:SF1">
    <property type="entry name" value="RIBONUCLEASE H2 SUBUNIT C"/>
    <property type="match status" value="1"/>
</dbReference>
<proteinExistence type="predicted"/>
<organism evidence="1 2">
    <name type="scientific">Bos mutus grunniens</name>
    <name type="common">Wild yak</name>
    <name type="synonym">Bos grunniens</name>
    <dbReference type="NCBI Taxonomy" id="30521"/>
    <lineage>
        <taxon>Eukaryota</taxon>
        <taxon>Metazoa</taxon>
        <taxon>Chordata</taxon>
        <taxon>Craniata</taxon>
        <taxon>Vertebrata</taxon>
        <taxon>Euteleostomi</taxon>
        <taxon>Mammalia</taxon>
        <taxon>Eutheria</taxon>
        <taxon>Laurasiatheria</taxon>
        <taxon>Artiodactyla</taxon>
        <taxon>Ruminantia</taxon>
        <taxon>Pecora</taxon>
        <taxon>Bovidae</taxon>
        <taxon>Bovinae</taxon>
        <taxon>Bos</taxon>
    </lineage>
</organism>
<dbReference type="Ensembl" id="ENSBGRT00000029190.1">
    <property type="protein sequence ID" value="ENSBGRP00000025296.1"/>
    <property type="gene ID" value="ENSBGRG00000015835.1"/>
</dbReference>
<dbReference type="InterPro" id="IPR052863">
    <property type="entry name" value="RNase_H2_subunit_C"/>
</dbReference>
<dbReference type="GO" id="GO:0032299">
    <property type="term" value="C:ribonuclease H2 complex"/>
    <property type="evidence" value="ECO:0007669"/>
    <property type="project" value="InterPro"/>
</dbReference>
<dbReference type="InterPro" id="IPR013924">
    <property type="entry name" value="RNase_H2_suC"/>
</dbReference>
<reference evidence="1" key="2">
    <citation type="submission" date="2025-08" db="UniProtKB">
        <authorList>
            <consortium name="Ensembl"/>
        </authorList>
    </citation>
    <scope>IDENTIFICATION</scope>
</reference>
<dbReference type="Proteomes" id="UP000694520">
    <property type="component" value="Chromosome 18"/>
</dbReference>
<reference evidence="1" key="1">
    <citation type="submission" date="2019-05" db="EMBL/GenBank/DDBJ databases">
        <authorList>
            <person name="Zhang S."/>
            <person name="Liu J."/>
        </authorList>
    </citation>
    <scope>NUCLEOTIDE SEQUENCE [LARGE SCALE GENOMIC DNA]</scope>
</reference>
<dbReference type="AlphaFoldDB" id="A0A8B9XVR8"/>
<dbReference type="GO" id="GO:0006401">
    <property type="term" value="P:RNA catabolic process"/>
    <property type="evidence" value="ECO:0007669"/>
    <property type="project" value="InterPro"/>
</dbReference>
<dbReference type="Gene3D" id="2.40.128.680">
    <property type="match status" value="1"/>
</dbReference>